<gene>
    <name evidence="1" type="ORF">EDD34_0513</name>
</gene>
<keyword evidence="2" id="KW-1185">Reference proteome</keyword>
<dbReference type="AlphaFoldDB" id="A0A3N4ZJ47"/>
<sequence length="117" mass="13322">MDGHPGYSLAAAGFSYESPYARPGSLDELAGPASGSVRAGSHITGTRYMSFDIEDESQLWDLYSVTVRDGTVRDQRDLLNKEVLIRMWPVLNLPQECRQEWESHFAELRVRARWSFL</sequence>
<dbReference type="RefSeq" id="WP_123813169.1">
    <property type="nucleotide sequence ID" value="NZ_RKQZ01000001.1"/>
</dbReference>
<accession>A0A3N4ZJ47</accession>
<proteinExistence type="predicted"/>
<name>A0A3N4ZJ47_9MICO</name>
<evidence type="ECO:0000313" key="2">
    <source>
        <dbReference type="Proteomes" id="UP000280501"/>
    </source>
</evidence>
<dbReference type="Proteomes" id="UP000280501">
    <property type="component" value="Unassembled WGS sequence"/>
</dbReference>
<protein>
    <submittedName>
        <fullName evidence="1">Uncharacterized protein</fullName>
    </submittedName>
</protein>
<evidence type="ECO:0000313" key="1">
    <source>
        <dbReference type="EMBL" id="RPF19941.1"/>
    </source>
</evidence>
<dbReference type="OrthoDB" id="3296614at2"/>
<organism evidence="1 2">
    <name type="scientific">Myceligenerans xiligouense</name>
    <dbReference type="NCBI Taxonomy" id="253184"/>
    <lineage>
        <taxon>Bacteria</taxon>
        <taxon>Bacillati</taxon>
        <taxon>Actinomycetota</taxon>
        <taxon>Actinomycetes</taxon>
        <taxon>Micrococcales</taxon>
        <taxon>Promicromonosporaceae</taxon>
        <taxon>Myceligenerans</taxon>
    </lineage>
</organism>
<reference evidence="1 2" key="1">
    <citation type="submission" date="2018-11" db="EMBL/GenBank/DDBJ databases">
        <title>Sequencing the genomes of 1000 actinobacteria strains.</title>
        <authorList>
            <person name="Klenk H.-P."/>
        </authorList>
    </citation>
    <scope>NUCLEOTIDE SEQUENCE [LARGE SCALE GENOMIC DNA]</scope>
    <source>
        <strain evidence="1 2">DSM 15700</strain>
    </source>
</reference>
<dbReference type="EMBL" id="RKQZ01000001">
    <property type="protein sequence ID" value="RPF19941.1"/>
    <property type="molecule type" value="Genomic_DNA"/>
</dbReference>
<comment type="caution">
    <text evidence="1">The sequence shown here is derived from an EMBL/GenBank/DDBJ whole genome shotgun (WGS) entry which is preliminary data.</text>
</comment>